<dbReference type="GO" id="GO:0009288">
    <property type="term" value="C:bacterial-type flagellum"/>
    <property type="evidence" value="ECO:0007669"/>
    <property type="project" value="UniProtKB-SubCell"/>
</dbReference>
<comment type="subcellular location">
    <subcellularLocation>
        <location evidence="3">Secreted</location>
    </subcellularLocation>
    <subcellularLocation>
        <location evidence="3">Bacterial flagellum</location>
    </subcellularLocation>
</comment>
<reference evidence="8" key="1">
    <citation type="journal article" date="2013" name="Stand. Genomic Sci.">
        <title>Complete genome sequence of the moderate thermophile Anaerobaculum mobile type strain (NGA(T)).</title>
        <authorList>
            <person name="Mavromatis K."/>
            <person name="Stackebrandt E."/>
            <person name="Held B."/>
            <person name="Lapidus A."/>
            <person name="Nolan M."/>
            <person name="Lucas S."/>
            <person name="Hammon N."/>
            <person name="Deshpande S."/>
            <person name="Cheng J.F."/>
            <person name="Tapia R."/>
            <person name="Goodwin L.A."/>
            <person name="Pitluck S."/>
            <person name="Liolios K."/>
            <person name="Pagani I."/>
            <person name="Ivanova N."/>
            <person name="Mikhailova N."/>
            <person name="Huntemann M."/>
            <person name="Pati A."/>
            <person name="Chen A."/>
            <person name="Palaniappan K."/>
            <person name="Land M."/>
            <person name="Rohde M."/>
            <person name="Spring S."/>
            <person name="Goker M."/>
            <person name="Woyke T."/>
            <person name="Detter J.C."/>
            <person name="Bristow J."/>
            <person name="Eisen J.A."/>
            <person name="Markowitz V."/>
            <person name="Hugenholtz P."/>
            <person name="Klenk H.P."/>
            <person name="Kyrpides N.C."/>
        </authorList>
    </citation>
    <scope>NUCLEOTIDE SEQUENCE</scope>
    <source>
        <strain evidence="8">ATCC BAA-54 / DSM 13181 / NGA</strain>
    </source>
</reference>
<keyword evidence="7" id="KW-0966">Cell projection</keyword>
<gene>
    <name evidence="7" type="ordered locus">Anamo_0528</name>
</gene>
<dbReference type="InterPro" id="IPR001492">
    <property type="entry name" value="Flagellin"/>
</dbReference>
<dbReference type="SUPFAM" id="SSF64518">
    <property type="entry name" value="Phase 1 flagellin"/>
    <property type="match status" value="2"/>
</dbReference>
<dbReference type="Gene3D" id="1.20.1330.10">
    <property type="entry name" value="f41 fragment of flagellin, N-terminal domain"/>
    <property type="match status" value="2"/>
</dbReference>
<keyword evidence="3" id="KW-0964">Secreted</keyword>
<keyword evidence="4" id="KW-0175">Coiled coil</keyword>
<evidence type="ECO:0000256" key="2">
    <source>
        <dbReference type="ARBA" id="ARBA00023143"/>
    </source>
</evidence>
<evidence type="ECO:0000256" key="4">
    <source>
        <dbReference type="SAM" id="Coils"/>
    </source>
</evidence>
<dbReference type="AlphaFoldDB" id="I4BV75"/>
<dbReference type="Gene3D" id="6.10.10.10">
    <property type="entry name" value="Flagellar export chaperone, C-terminal domain"/>
    <property type="match status" value="1"/>
</dbReference>
<evidence type="ECO:0000256" key="3">
    <source>
        <dbReference type="RuleBase" id="RU362073"/>
    </source>
</evidence>
<dbReference type="STRING" id="891968.Anamo_0528"/>
<dbReference type="PRINTS" id="PR00207">
    <property type="entry name" value="FLAGELLIN"/>
</dbReference>
<dbReference type="InterPro" id="IPR042187">
    <property type="entry name" value="Flagellin_C_sub2"/>
</dbReference>
<comment type="function">
    <text evidence="3">Flagellin is the subunit protein which polymerizes to form the filaments of bacterial flagella.</text>
</comment>
<dbReference type="Pfam" id="PF00700">
    <property type="entry name" value="Flagellin_C"/>
    <property type="match status" value="1"/>
</dbReference>
<dbReference type="HOGENOM" id="CLU_011142_3_0_0"/>
<keyword evidence="7" id="KW-0969">Cilium</keyword>
<dbReference type="GO" id="GO:0005576">
    <property type="term" value="C:extracellular region"/>
    <property type="evidence" value="ECO:0007669"/>
    <property type="project" value="UniProtKB-SubCell"/>
</dbReference>
<dbReference type="PATRIC" id="fig|891968.3.peg.525"/>
<evidence type="ECO:0000259" key="6">
    <source>
        <dbReference type="Pfam" id="PF00700"/>
    </source>
</evidence>
<proteinExistence type="inferred from homology"/>
<feature type="coiled-coil region" evidence="4">
    <location>
        <begin position="714"/>
        <end position="741"/>
    </location>
</feature>
<keyword evidence="2 3" id="KW-0975">Bacterial flagellum</keyword>
<evidence type="ECO:0000259" key="5">
    <source>
        <dbReference type="Pfam" id="PF00669"/>
    </source>
</evidence>
<protein>
    <recommendedName>
        <fullName evidence="3">Flagellin</fullName>
    </recommendedName>
</protein>
<dbReference type="Proteomes" id="UP000006061">
    <property type="component" value="Chromosome"/>
</dbReference>
<organism evidence="7 8">
    <name type="scientific">Acetomicrobium mobile (strain ATCC BAA-54 / DSM 13181 / JCM 12221 / NGA)</name>
    <name type="common">Anaerobaculum mobile</name>
    <dbReference type="NCBI Taxonomy" id="891968"/>
    <lineage>
        <taxon>Bacteria</taxon>
        <taxon>Thermotogati</taxon>
        <taxon>Synergistota</taxon>
        <taxon>Synergistia</taxon>
        <taxon>Synergistales</taxon>
        <taxon>Acetomicrobiaceae</taxon>
        <taxon>Acetomicrobium</taxon>
    </lineage>
</organism>
<dbReference type="eggNOG" id="COG1344">
    <property type="taxonomic scope" value="Bacteria"/>
</dbReference>
<dbReference type="PANTHER" id="PTHR42792:SF2">
    <property type="entry name" value="FLAGELLIN"/>
    <property type="match status" value="1"/>
</dbReference>
<keyword evidence="8" id="KW-1185">Reference proteome</keyword>
<evidence type="ECO:0000313" key="8">
    <source>
        <dbReference type="Proteomes" id="UP000006061"/>
    </source>
</evidence>
<dbReference type="InterPro" id="IPR001029">
    <property type="entry name" value="Flagellin_N"/>
</dbReference>
<sequence length="776" mass="83700">MRVYHNIPALFTYNALNSTNESLQKSINKLSTGLRINTAADDAAGLAISEKMRAQVRGLDMAVRNAQDGISMIQTAEGALNETHSILQRMRELAVQAANDTLTANDRQVIQLEIDQLKEEVDRIASTTQFNKKKLLDGSASVLWSADKLETKAFVRGSLRQVDQFGQKAAAEGNFKISINATPGQGQIQKSDVFKIKHEDVMMNVSVNSLQGVNDVSIDGLPAGQYNLNMERAGAVSAAAATLVSNYGFSSLTVTLSGAVGANANILFEVVTVDTSSKQVTFRGVSYVLDKDGNLENKVVESIVVGTAGTVLSSSKLGVKLILGGINCSNIANADVGDKLVYQVKASAAANDVNASWNFEVDPEWPNSWAMTSGPLTMNFAFNKQGVSNKTVHFRTFYLNEDNGKLYEGDISVRFGALSSTLTAGESVTGASFTAAYIGQVAADDVMLRDLDRFWDANGRFLLEDPQTVTLIQGDGTKASITLYATDTIRNVQEKLNAAIRDQLGQGQYVSSNADKFVTYVSEGDDQANTPEALAGTFVIRSVVAGTNGEIAFAGDEDVIKALSLSVIQESKENEFRVSVQDAHSGATVASNTKVTGNMLIGIVHPNVDVEFDPMADVAISWNDNTKQFELSAEPTTYETYLHLADNSTVYQIGANESEDMGVDIGNMSSRALGIHRVLVTDRDSASRSITIIDGALDRVSNQRAKLGAYQNRLEHTINNLNTASQNLTAAESRIRDLDMAQEMMNFTKLQILMQAGNAMLAQANTLPQAVLQLLR</sequence>
<feature type="domain" description="Flagellin C-terminal" evidence="6">
    <location>
        <begin position="690"/>
        <end position="775"/>
    </location>
</feature>
<dbReference type="EMBL" id="CP003198">
    <property type="protein sequence ID" value="AFM21182.1"/>
    <property type="molecule type" value="Genomic_DNA"/>
</dbReference>
<evidence type="ECO:0000313" key="7">
    <source>
        <dbReference type="EMBL" id="AFM21182.1"/>
    </source>
</evidence>
<feature type="domain" description="Flagellin N-terminal" evidence="5">
    <location>
        <begin position="4"/>
        <end position="139"/>
    </location>
</feature>
<comment type="similarity">
    <text evidence="1 3">Belongs to the bacterial flagellin family.</text>
</comment>
<accession>I4BV75</accession>
<evidence type="ECO:0000256" key="1">
    <source>
        <dbReference type="ARBA" id="ARBA00005709"/>
    </source>
</evidence>
<keyword evidence="7" id="KW-0282">Flagellum</keyword>
<name>I4BV75_ACEMN</name>
<dbReference type="Pfam" id="PF00669">
    <property type="entry name" value="Flagellin_N"/>
    <property type="match status" value="1"/>
</dbReference>
<dbReference type="PANTHER" id="PTHR42792">
    <property type="entry name" value="FLAGELLIN"/>
    <property type="match status" value="1"/>
</dbReference>
<dbReference type="KEGG" id="amo:Anamo_0528"/>
<dbReference type="GO" id="GO:0005198">
    <property type="term" value="F:structural molecule activity"/>
    <property type="evidence" value="ECO:0007669"/>
    <property type="project" value="UniProtKB-UniRule"/>
</dbReference>
<dbReference type="InterPro" id="IPR046358">
    <property type="entry name" value="Flagellin_C"/>
</dbReference>